<keyword evidence="1" id="KW-0813">Transport</keyword>
<evidence type="ECO:0000256" key="6">
    <source>
        <dbReference type="ARBA" id="ARBA00023004"/>
    </source>
</evidence>
<dbReference type="InterPro" id="IPR004496">
    <property type="entry name" value="NapF"/>
</dbReference>
<feature type="domain" description="4Fe-4S ferredoxin-type" evidence="8">
    <location>
        <begin position="28"/>
        <end position="56"/>
    </location>
</feature>
<dbReference type="Proteomes" id="UP001528040">
    <property type="component" value="Unassembled WGS sequence"/>
</dbReference>
<dbReference type="PANTHER" id="PTHR43687:SF6">
    <property type="entry name" value="L-ASPARTATE SEMIALDEHYDE SULFURTRANSFERASE IRON-SULFUR SUBUNIT"/>
    <property type="match status" value="1"/>
</dbReference>
<keyword evidence="4" id="KW-0677">Repeat</keyword>
<dbReference type="PROSITE" id="PS00198">
    <property type="entry name" value="4FE4S_FER_1"/>
    <property type="match status" value="2"/>
</dbReference>
<keyword evidence="2" id="KW-0004">4Fe-4S</keyword>
<protein>
    <submittedName>
        <fullName evidence="9">Ferredoxin-type protein NapF</fullName>
    </submittedName>
</protein>
<dbReference type="CDD" id="cd10564">
    <property type="entry name" value="NapF_like"/>
    <property type="match status" value="1"/>
</dbReference>
<evidence type="ECO:0000256" key="3">
    <source>
        <dbReference type="ARBA" id="ARBA00022723"/>
    </source>
</evidence>
<evidence type="ECO:0000256" key="1">
    <source>
        <dbReference type="ARBA" id="ARBA00022448"/>
    </source>
</evidence>
<reference evidence="9 10" key="1">
    <citation type="submission" date="2023-01" db="EMBL/GenBank/DDBJ databases">
        <authorList>
            <person name="Yoon J.-W."/>
        </authorList>
    </citation>
    <scope>NUCLEOTIDE SEQUENCE [LARGE SCALE GENOMIC DNA]</scope>
    <source>
        <strain evidence="9 10">KMU-50</strain>
    </source>
</reference>
<dbReference type="InterPro" id="IPR017900">
    <property type="entry name" value="4Fe4S_Fe_S_CS"/>
</dbReference>
<proteinExistence type="predicted"/>
<keyword evidence="7" id="KW-0411">Iron-sulfur</keyword>
<keyword evidence="5" id="KW-0249">Electron transport</keyword>
<evidence type="ECO:0000256" key="4">
    <source>
        <dbReference type="ARBA" id="ARBA00022737"/>
    </source>
</evidence>
<dbReference type="PANTHER" id="PTHR43687">
    <property type="entry name" value="ADENYLYLSULFATE REDUCTASE, BETA SUBUNIT"/>
    <property type="match status" value="1"/>
</dbReference>
<dbReference type="Pfam" id="PF12838">
    <property type="entry name" value="Fer4_7"/>
    <property type="match status" value="1"/>
</dbReference>
<name>A0ABT4VZX1_9RHOB</name>
<sequence>MNNTPSRRAFLRGKVNETLRPRPPGAAGDIAFHDDCTQCGDCARACPEGIIMRDGDGLPVLNVSRGACTFCNACIDACEPGALLSERPFPWRVAAQSSCLSMSGVQCRACQDHCDLGAIRFQLQPGGSAQPLFDLDACTGCGGCISPCPVGAIEFTQIQPQTEARPC</sequence>
<evidence type="ECO:0000259" key="8">
    <source>
        <dbReference type="PROSITE" id="PS51379"/>
    </source>
</evidence>
<keyword evidence="10" id="KW-1185">Reference proteome</keyword>
<dbReference type="PROSITE" id="PS51379">
    <property type="entry name" value="4FE4S_FER_2"/>
    <property type="match status" value="3"/>
</dbReference>
<comment type="caution">
    <text evidence="9">The sequence shown here is derived from an EMBL/GenBank/DDBJ whole genome shotgun (WGS) entry which is preliminary data.</text>
</comment>
<evidence type="ECO:0000313" key="9">
    <source>
        <dbReference type="EMBL" id="MDA5093809.1"/>
    </source>
</evidence>
<dbReference type="RefSeq" id="WP_271053518.1">
    <property type="nucleotide sequence ID" value="NZ_JAQIIO010000003.1"/>
</dbReference>
<dbReference type="InterPro" id="IPR050572">
    <property type="entry name" value="Fe-S_Ferredoxin"/>
</dbReference>
<dbReference type="EMBL" id="JAQIIO010000003">
    <property type="protein sequence ID" value="MDA5093809.1"/>
    <property type="molecule type" value="Genomic_DNA"/>
</dbReference>
<keyword evidence="6" id="KW-0408">Iron</keyword>
<feature type="domain" description="4Fe-4S ferredoxin-type" evidence="8">
    <location>
        <begin position="129"/>
        <end position="158"/>
    </location>
</feature>
<evidence type="ECO:0000256" key="7">
    <source>
        <dbReference type="ARBA" id="ARBA00023014"/>
    </source>
</evidence>
<keyword evidence="3" id="KW-0479">Metal-binding</keyword>
<gene>
    <name evidence="9" type="ORF">O2N63_06880</name>
</gene>
<dbReference type="Gene3D" id="3.30.70.20">
    <property type="match status" value="2"/>
</dbReference>
<dbReference type="InterPro" id="IPR017896">
    <property type="entry name" value="4Fe4S_Fe-S-bd"/>
</dbReference>
<dbReference type="Pfam" id="PF13187">
    <property type="entry name" value="Fer4_9"/>
    <property type="match status" value="1"/>
</dbReference>
<accession>A0ABT4VZX1</accession>
<dbReference type="SUPFAM" id="SSF54862">
    <property type="entry name" value="4Fe-4S ferredoxins"/>
    <property type="match status" value="1"/>
</dbReference>
<evidence type="ECO:0000256" key="5">
    <source>
        <dbReference type="ARBA" id="ARBA00022982"/>
    </source>
</evidence>
<organism evidence="9 10">
    <name type="scientific">Aliiroseovarius salicola</name>
    <dbReference type="NCBI Taxonomy" id="3009082"/>
    <lineage>
        <taxon>Bacteria</taxon>
        <taxon>Pseudomonadati</taxon>
        <taxon>Pseudomonadota</taxon>
        <taxon>Alphaproteobacteria</taxon>
        <taxon>Rhodobacterales</taxon>
        <taxon>Paracoccaceae</taxon>
        <taxon>Aliiroseovarius</taxon>
    </lineage>
</organism>
<feature type="domain" description="4Fe-4S ferredoxin-type" evidence="8">
    <location>
        <begin position="57"/>
        <end position="88"/>
    </location>
</feature>
<evidence type="ECO:0000256" key="2">
    <source>
        <dbReference type="ARBA" id="ARBA00022485"/>
    </source>
</evidence>
<evidence type="ECO:0000313" key="10">
    <source>
        <dbReference type="Proteomes" id="UP001528040"/>
    </source>
</evidence>